<dbReference type="InterPro" id="IPR001958">
    <property type="entry name" value="Tet-R_TetA/multi-R_MdtG-like"/>
</dbReference>
<evidence type="ECO:0000256" key="5">
    <source>
        <dbReference type="ARBA" id="ARBA00022692"/>
    </source>
</evidence>
<keyword evidence="4" id="KW-1003">Cell membrane</keyword>
<dbReference type="OrthoDB" id="9800416at2"/>
<feature type="transmembrane region" description="Helical" evidence="8">
    <location>
        <begin position="12"/>
        <end position="36"/>
    </location>
</feature>
<keyword evidence="5 8" id="KW-0812">Transmembrane</keyword>
<proteinExistence type="inferred from homology"/>
<feature type="transmembrane region" description="Helical" evidence="8">
    <location>
        <begin position="76"/>
        <end position="96"/>
    </location>
</feature>
<dbReference type="InterPro" id="IPR020846">
    <property type="entry name" value="MFS_dom"/>
</dbReference>
<feature type="transmembrane region" description="Helical" evidence="8">
    <location>
        <begin position="214"/>
        <end position="238"/>
    </location>
</feature>
<evidence type="ECO:0000256" key="6">
    <source>
        <dbReference type="ARBA" id="ARBA00022989"/>
    </source>
</evidence>
<keyword evidence="11" id="KW-1185">Reference proteome</keyword>
<evidence type="ECO:0000256" key="7">
    <source>
        <dbReference type="ARBA" id="ARBA00023136"/>
    </source>
</evidence>
<sequence>MTRHSLSRTDTMLFMGGITALSAVSVDIVLPMTGVVARAFGVDESRGALLVGVYFVAYGIGQLFWGLFSDAFGRRFSLLLSLSGFALASLACAFAPSYGFLLTARFVQGLMGGAPVIARAMVRDVASGTDAARMMTVLGAILTVAAMLAPVLGSGLLVLFSWRAVFIALTALALAFIAYAALILRHPAGTRRPERFTLSFLRVATRRLLSSPAFLTPAIAGSLTFGGYASVGATGAIIAETRYGVPPESFGALFAIAALINTSAALIAGQLLRHVSLRQVGTIAMILLTLGAALHIALAFGEPGLQVFWGAVCLYVLAFGMILPTSLAAAMEPASEYPGFAASLMGAMQMIAASGAALLASALFDGSHRAISITMAVFGLAAVLTVILGRGAMRRAL</sequence>
<dbReference type="Pfam" id="PF07690">
    <property type="entry name" value="MFS_1"/>
    <property type="match status" value="1"/>
</dbReference>
<feature type="transmembrane region" description="Helical" evidence="8">
    <location>
        <begin position="307"/>
        <end position="330"/>
    </location>
</feature>
<evidence type="ECO:0000313" key="10">
    <source>
        <dbReference type="EMBL" id="SEO92608.1"/>
    </source>
</evidence>
<dbReference type="PRINTS" id="PR01035">
    <property type="entry name" value="TCRTETA"/>
</dbReference>
<evidence type="ECO:0000256" key="2">
    <source>
        <dbReference type="ARBA" id="ARBA00008335"/>
    </source>
</evidence>
<evidence type="ECO:0000259" key="9">
    <source>
        <dbReference type="PROSITE" id="PS50850"/>
    </source>
</evidence>
<keyword evidence="7 8" id="KW-0472">Membrane</keyword>
<evidence type="ECO:0000313" key="11">
    <source>
        <dbReference type="Proteomes" id="UP000198893"/>
    </source>
</evidence>
<protein>
    <submittedName>
        <fullName evidence="10">MFS transporter, DHA1 family, bicyclomycin/chloramphenicol resistance protein</fullName>
    </submittedName>
</protein>
<evidence type="ECO:0000256" key="1">
    <source>
        <dbReference type="ARBA" id="ARBA00004651"/>
    </source>
</evidence>
<dbReference type="InterPro" id="IPR036259">
    <property type="entry name" value="MFS_trans_sf"/>
</dbReference>
<dbReference type="PANTHER" id="PTHR43271:SF2">
    <property type="entry name" value="BLL2771 PROTEIN"/>
    <property type="match status" value="1"/>
</dbReference>
<keyword evidence="6 8" id="KW-1133">Transmembrane helix</keyword>
<feature type="domain" description="Major facilitator superfamily (MFS) profile" evidence="9">
    <location>
        <begin position="11"/>
        <end position="394"/>
    </location>
</feature>
<dbReference type="STRING" id="569882.SAMN04490248_11650"/>
<feature type="transmembrane region" description="Helical" evidence="8">
    <location>
        <begin position="370"/>
        <end position="389"/>
    </location>
</feature>
<dbReference type="EMBL" id="FODS01000016">
    <property type="protein sequence ID" value="SEO92608.1"/>
    <property type="molecule type" value="Genomic_DNA"/>
</dbReference>
<comment type="similarity">
    <text evidence="2">Belongs to the major facilitator superfamily.</text>
</comment>
<dbReference type="SUPFAM" id="SSF103473">
    <property type="entry name" value="MFS general substrate transporter"/>
    <property type="match status" value="1"/>
</dbReference>
<feature type="transmembrane region" description="Helical" evidence="8">
    <location>
        <begin position="250"/>
        <end position="268"/>
    </location>
</feature>
<feature type="transmembrane region" description="Helical" evidence="8">
    <location>
        <begin position="164"/>
        <end position="184"/>
    </location>
</feature>
<accession>A0A1H8TQ88</accession>
<dbReference type="InterPro" id="IPR011701">
    <property type="entry name" value="MFS"/>
</dbReference>
<dbReference type="PROSITE" id="PS50850">
    <property type="entry name" value="MFS"/>
    <property type="match status" value="1"/>
</dbReference>
<organism evidence="10 11">
    <name type="scientific">Salinihabitans flavidus</name>
    <dbReference type="NCBI Taxonomy" id="569882"/>
    <lineage>
        <taxon>Bacteria</taxon>
        <taxon>Pseudomonadati</taxon>
        <taxon>Pseudomonadota</taxon>
        <taxon>Alphaproteobacteria</taxon>
        <taxon>Rhodobacterales</taxon>
        <taxon>Roseobacteraceae</taxon>
        <taxon>Salinihabitans</taxon>
    </lineage>
</organism>
<dbReference type="RefSeq" id="WP_093119164.1">
    <property type="nucleotide sequence ID" value="NZ_FODS01000016.1"/>
</dbReference>
<dbReference type="GO" id="GO:0022857">
    <property type="term" value="F:transmembrane transporter activity"/>
    <property type="evidence" value="ECO:0007669"/>
    <property type="project" value="InterPro"/>
</dbReference>
<keyword evidence="3" id="KW-0813">Transport</keyword>
<dbReference type="Gene3D" id="1.20.1720.10">
    <property type="entry name" value="Multidrug resistance protein D"/>
    <property type="match status" value="1"/>
</dbReference>
<evidence type="ECO:0000256" key="4">
    <source>
        <dbReference type="ARBA" id="ARBA00022475"/>
    </source>
</evidence>
<evidence type="ECO:0000256" key="8">
    <source>
        <dbReference type="SAM" id="Phobius"/>
    </source>
</evidence>
<dbReference type="GO" id="GO:0005886">
    <property type="term" value="C:plasma membrane"/>
    <property type="evidence" value="ECO:0007669"/>
    <property type="project" value="UniProtKB-SubCell"/>
</dbReference>
<comment type="subcellular location">
    <subcellularLocation>
        <location evidence="1">Cell membrane</location>
        <topology evidence="1">Multi-pass membrane protein</topology>
    </subcellularLocation>
</comment>
<dbReference type="Proteomes" id="UP000198893">
    <property type="component" value="Unassembled WGS sequence"/>
</dbReference>
<dbReference type="AlphaFoldDB" id="A0A1H8TQ88"/>
<reference evidence="10 11" key="1">
    <citation type="submission" date="2016-10" db="EMBL/GenBank/DDBJ databases">
        <authorList>
            <person name="de Groot N.N."/>
        </authorList>
    </citation>
    <scope>NUCLEOTIDE SEQUENCE [LARGE SCALE GENOMIC DNA]</scope>
    <source>
        <strain evidence="10 11">DSM 27842</strain>
    </source>
</reference>
<dbReference type="PANTHER" id="PTHR43271">
    <property type="entry name" value="BLL2771 PROTEIN"/>
    <property type="match status" value="1"/>
</dbReference>
<evidence type="ECO:0000256" key="3">
    <source>
        <dbReference type="ARBA" id="ARBA00022448"/>
    </source>
</evidence>
<gene>
    <name evidence="10" type="ORF">SAMN04490248_11650</name>
</gene>
<feature type="transmembrane region" description="Helical" evidence="8">
    <location>
        <begin position="280"/>
        <end position="301"/>
    </location>
</feature>
<feature type="transmembrane region" description="Helical" evidence="8">
    <location>
        <begin position="134"/>
        <end position="158"/>
    </location>
</feature>
<feature type="transmembrane region" description="Helical" evidence="8">
    <location>
        <begin position="342"/>
        <end position="364"/>
    </location>
</feature>
<feature type="transmembrane region" description="Helical" evidence="8">
    <location>
        <begin position="48"/>
        <end position="69"/>
    </location>
</feature>
<name>A0A1H8TQ88_9RHOB</name>